<feature type="transmembrane region" description="Helical" evidence="1">
    <location>
        <begin position="185"/>
        <end position="203"/>
    </location>
</feature>
<feature type="transmembrane region" description="Helical" evidence="1">
    <location>
        <begin position="133"/>
        <end position="154"/>
    </location>
</feature>
<comment type="caution">
    <text evidence="2">The sequence shown here is derived from an EMBL/GenBank/DDBJ whole genome shotgun (WGS) entry which is preliminary data.</text>
</comment>
<dbReference type="Proteomes" id="UP001259492">
    <property type="component" value="Unassembled WGS sequence"/>
</dbReference>
<protein>
    <recommendedName>
        <fullName evidence="4">DUF998 domain-containing protein</fullName>
    </recommendedName>
</protein>
<dbReference type="RefSeq" id="WP_311427419.1">
    <property type="nucleotide sequence ID" value="NZ_JAVRIA010000004.1"/>
</dbReference>
<accession>A0ABU2YKF1</accession>
<sequence length="212" mass="24414">MQFKIQNYYTNDDKMFLVVESIIVAICMLIPCILIWVDCDQEIRGSISKYVNMCDSHIFGLMFGIAGTAFILNGALYFKAEDDEKLNPSIKSNYTIDETLYNKKKIGKWYNLVFGIALIGVAVFHYNRTDLSMYLHYASAIIFFAGSAVVMFFIHDPQDRFYSRTLAVGSLVCLAIGLFSDEYLSLFWAESIALWLVAIYYLVENRRIWVQN</sequence>
<keyword evidence="1" id="KW-0472">Membrane</keyword>
<name>A0ABU2YKF1_9FLAO</name>
<dbReference type="Pfam" id="PF23396">
    <property type="entry name" value="DUF7103"/>
    <property type="match status" value="1"/>
</dbReference>
<proteinExistence type="predicted"/>
<organism evidence="2 3">
    <name type="scientific">Microcosmobacter mediterraneus</name>
    <dbReference type="NCBI Taxonomy" id="3075607"/>
    <lineage>
        <taxon>Bacteria</taxon>
        <taxon>Pseudomonadati</taxon>
        <taxon>Bacteroidota</taxon>
        <taxon>Flavobacteriia</taxon>
        <taxon>Flavobacteriales</taxon>
        <taxon>Flavobacteriaceae</taxon>
        <taxon>Microcosmobacter</taxon>
    </lineage>
</organism>
<gene>
    <name evidence="2" type="ORF">RM697_08335</name>
</gene>
<feature type="transmembrane region" description="Helical" evidence="1">
    <location>
        <begin position="57"/>
        <end position="78"/>
    </location>
</feature>
<evidence type="ECO:0000313" key="2">
    <source>
        <dbReference type="EMBL" id="MDT0558651.1"/>
    </source>
</evidence>
<feature type="transmembrane region" description="Helical" evidence="1">
    <location>
        <begin position="109"/>
        <end position="127"/>
    </location>
</feature>
<dbReference type="EMBL" id="JAVRIA010000004">
    <property type="protein sequence ID" value="MDT0558651.1"/>
    <property type="molecule type" value="Genomic_DNA"/>
</dbReference>
<evidence type="ECO:0000313" key="3">
    <source>
        <dbReference type="Proteomes" id="UP001259492"/>
    </source>
</evidence>
<keyword evidence="1" id="KW-1133">Transmembrane helix</keyword>
<feature type="transmembrane region" description="Helical" evidence="1">
    <location>
        <begin position="16"/>
        <end position="37"/>
    </location>
</feature>
<evidence type="ECO:0008006" key="4">
    <source>
        <dbReference type="Google" id="ProtNLM"/>
    </source>
</evidence>
<evidence type="ECO:0000256" key="1">
    <source>
        <dbReference type="SAM" id="Phobius"/>
    </source>
</evidence>
<dbReference type="InterPro" id="IPR055529">
    <property type="entry name" value="DUF7103"/>
</dbReference>
<reference evidence="2 3" key="1">
    <citation type="submission" date="2023-09" db="EMBL/GenBank/DDBJ databases">
        <authorList>
            <person name="Rey-Velasco X."/>
        </authorList>
    </citation>
    <scope>NUCLEOTIDE SEQUENCE [LARGE SCALE GENOMIC DNA]</scope>
    <source>
        <strain evidence="2 3">W332</strain>
    </source>
</reference>
<keyword evidence="3" id="KW-1185">Reference proteome</keyword>
<keyword evidence="1" id="KW-0812">Transmembrane</keyword>